<comment type="caution">
    <text evidence="7">The sequence shown here is derived from an EMBL/GenBank/DDBJ whole genome shotgun (WGS) entry which is preliminary data.</text>
</comment>
<dbReference type="Gene3D" id="1.10.760.10">
    <property type="entry name" value="Cytochrome c-like domain"/>
    <property type="match status" value="1"/>
</dbReference>
<evidence type="ECO:0000256" key="1">
    <source>
        <dbReference type="ARBA" id="ARBA00022617"/>
    </source>
</evidence>
<dbReference type="PROSITE" id="PS51007">
    <property type="entry name" value="CYTC"/>
    <property type="match status" value="1"/>
</dbReference>
<organism evidence="7 8">
    <name type="scientific">Acidovorax temperans</name>
    <dbReference type="NCBI Taxonomy" id="80878"/>
    <lineage>
        <taxon>Bacteria</taxon>
        <taxon>Pseudomonadati</taxon>
        <taxon>Pseudomonadota</taxon>
        <taxon>Betaproteobacteria</taxon>
        <taxon>Burkholderiales</taxon>
        <taxon>Comamonadaceae</taxon>
        <taxon>Acidovorax</taxon>
    </lineage>
</organism>
<proteinExistence type="predicted"/>
<gene>
    <name evidence="7" type="ORF">BDD18_1871</name>
</gene>
<dbReference type="GO" id="GO:0020037">
    <property type="term" value="F:heme binding"/>
    <property type="evidence" value="ECO:0007669"/>
    <property type="project" value="InterPro"/>
</dbReference>
<evidence type="ECO:0000313" key="8">
    <source>
        <dbReference type="Proteomes" id="UP000316993"/>
    </source>
</evidence>
<reference evidence="7 8" key="1">
    <citation type="submission" date="2019-06" db="EMBL/GenBank/DDBJ databases">
        <title>Genomic Encyclopedia of Archaeal and Bacterial Type Strains, Phase II (KMG-II): from individual species to whole genera.</title>
        <authorList>
            <person name="Goeker M."/>
        </authorList>
    </citation>
    <scope>NUCLEOTIDE SEQUENCE [LARGE SCALE GENOMIC DNA]</scope>
    <source>
        <strain evidence="7 8">DSM 7270</strain>
    </source>
</reference>
<accession>A0A543L7A0</accession>
<evidence type="ECO:0000256" key="4">
    <source>
        <dbReference type="PROSITE-ProRule" id="PRU00433"/>
    </source>
</evidence>
<dbReference type="InterPro" id="IPR036909">
    <property type="entry name" value="Cyt_c-like_dom_sf"/>
</dbReference>
<evidence type="ECO:0000256" key="3">
    <source>
        <dbReference type="ARBA" id="ARBA00023004"/>
    </source>
</evidence>
<keyword evidence="1 4" id="KW-0349">Heme</keyword>
<evidence type="ECO:0000259" key="6">
    <source>
        <dbReference type="PROSITE" id="PS51007"/>
    </source>
</evidence>
<dbReference type="GO" id="GO:0009055">
    <property type="term" value="F:electron transfer activity"/>
    <property type="evidence" value="ECO:0007669"/>
    <property type="project" value="InterPro"/>
</dbReference>
<dbReference type="GO" id="GO:0046872">
    <property type="term" value="F:metal ion binding"/>
    <property type="evidence" value="ECO:0007669"/>
    <property type="project" value="UniProtKB-KW"/>
</dbReference>
<dbReference type="EMBL" id="VFPV01000002">
    <property type="protein sequence ID" value="TQN03208.1"/>
    <property type="molecule type" value="Genomic_DNA"/>
</dbReference>
<feature type="domain" description="Cytochrome c" evidence="6">
    <location>
        <begin position="48"/>
        <end position="129"/>
    </location>
</feature>
<feature type="chain" id="PRO_5022026687" evidence="5">
    <location>
        <begin position="37"/>
        <end position="138"/>
    </location>
</feature>
<evidence type="ECO:0000256" key="2">
    <source>
        <dbReference type="ARBA" id="ARBA00022723"/>
    </source>
</evidence>
<dbReference type="Proteomes" id="UP000316993">
    <property type="component" value="Unassembled WGS sequence"/>
</dbReference>
<keyword evidence="2 4" id="KW-0479">Metal-binding</keyword>
<dbReference type="RefSeq" id="WP_338071802.1">
    <property type="nucleotide sequence ID" value="NZ_VFPV01000002.1"/>
</dbReference>
<protein>
    <submittedName>
        <fullName evidence="7">Cytochrome c55X</fullName>
    </submittedName>
</protein>
<sequence length="138" mass="14689">MTHIPRFFRPGPWRAALLRCCLLGWVGWAAAGAALAQPAPAPVPVPAPSAERQSALVRMVRQDCGSCHGMRLTGGLGPAITPQALEGKPLLSMASTIYGGRPGTPMPGWSAMLTLEEAHWVAQQLAEGFPEESRRPAR</sequence>
<keyword evidence="3 4" id="KW-0408">Iron</keyword>
<dbReference type="SUPFAM" id="SSF46626">
    <property type="entry name" value="Cytochrome c"/>
    <property type="match status" value="1"/>
</dbReference>
<evidence type="ECO:0000256" key="5">
    <source>
        <dbReference type="SAM" id="SignalP"/>
    </source>
</evidence>
<keyword evidence="5" id="KW-0732">Signal</keyword>
<feature type="signal peptide" evidence="5">
    <location>
        <begin position="1"/>
        <end position="36"/>
    </location>
</feature>
<dbReference type="Pfam" id="PF13442">
    <property type="entry name" value="Cytochrome_CBB3"/>
    <property type="match status" value="1"/>
</dbReference>
<dbReference type="AlphaFoldDB" id="A0A543L7A0"/>
<evidence type="ECO:0000313" key="7">
    <source>
        <dbReference type="EMBL" id="TQN03208.1"/>
    </source>
</evidence>
<dbReference type="InterPro" id="IPR009056">
    <property type="entry name" value="Cyt_c-like_dom"/>
</dbReference>
<name>A0A543L7A0_9BURK</name>